<keyword evidence="4" id="KW-1185">Reference proteome</keyword>
<feature type="region of interest" description="Disordered" evidence="1">
    <location>
        <begin position="1"/>
        <end position="85"/>
    </location>
</feature>
<dbReference type="KEGG" id="dfl:DFE_1532"/>
<keyword evidence="2" id="KW-1133">Transmembrane helix</keyword>
<name>A0A2Z6AYG2_9BACT</name>
<protein>
    <submittedName>
        <fullName evidence="3">Autotransporter beta-domain protein</fullName>
    </submittedName>
</protein>
<accession>A0A2Z6AYG2</accession>
<gene>
    <name evidence="3" type="ORF">DFE_1532</name>
</gene>
<evidence type="ECO:0000256" key="2">
    <source>
        <dbReference type="SAM" id="Phobius"/>
    </source>
</evidence>
<reference evidence="3 4" key="1">
    <citation type="journal article" date="2018" name="Sci. Adv.">
        <title>Multi-heme cytochromes provide a pathway for survival in energy-limited environments.</title>
        <authorList>
            <person name="Deng X."/>
            <person name="Dohmae N."/>
            <person name="Nealson K.H."/>
            <person name="Hashimoto K."/>
            <person name="Okamoto A."/>
        </authorList>
    </citation>
    <scope>NUCLEOTIDE SEQUENCE [LARGE SCALE GENOMIC DNA]</scope>
    <source>
        <strain evidence="3 4">IS5</strain>
    </source>
</reference>
<dbReference type="AlphaFoldDB" id="A0A2Z6AYG2"/>
<evidence type="ECO:0000313" key="4">
    <source>
        <dbReference type="Proteomes" id="UP000269883"/>
    </source>
</evidence>
<proteinExistence type="predicted"/>
<feature type="compositionally biased region" description="Basic and acidic residues" evidence="1">
    <location>
        <begin position="239"/>
        <end position="250"/>
    </location>
</feature>
<feature type="compositionally biased region" description="Acidic residues" evidence="1">
    <location>
        <begin position="1"/>
        <end position="16"/>
    </location>
</feature>
<organism evidence="3 4">
    <name type="scientific">Desulfovibrio ferrophilus</name>
    <dbReference type="NCBI Taxonomy" id="241368"/>
    <lineage>
        <taxon>Bacteria</taxon>
        <taxon>Pseudomonadati</taxon>
        <taxon>Thermodesulfobacteriota</taxon>
        <taxon>Desulfovibrionia</taxon>
        <taxon>Desulfovibrionales</taxon>
        <taxon>Desulfovibrionaceae</taxon>
        <taxon>Desulfovibrio</taxon>
    </lineage>
</organism>
<dbReference type="EMBL" id="AP017378">
    <property type="protein sequence ID" value="BBD08258.1"/>
    <property type="molecule type" value="Genomic_DNA"/>
</dbReference>
<sequence>MLIDQEWEPSPDDEFPDLPSYNDPKADFAPQTAVQEQGNMRIMEDTDFLDPPNLPPPIEPSTKSIQDAPKPSAQQVPDEPVISQPKPERIRPAEVGRVIVSGSLPWENTESLQLEDAMFRLGVSDDIAEQILTPTNDMKQRDRDFITKEARKTIDESKKDKNPTTAFVLSLLLPGVGNVYAGAVAAGFAFIIPAMICIVATVLGALPISKTAAGYAVGALASALCAATTATATNNRLRQQQEGKPERPRETTFAPLKKSNH</sequence>
<feature type="transmembrane region" description="Helical" evidence="2">
    <location>
        <begin position="179"/>
        <end position="206"/>
    </location>
</feature>
<dbReference type="Proteomes" id="UP000269883">
    <property type="component" value="Chromosome"/>
</dbReference>
<evidence type="ECO:0000256" key="1">
    <source>
        <dbReference type="SAM" id="MobiDB-lite"/>
    </source>
</evidence>
<evidence type="ECO:0000313" key="3">
    <source>
        <dbReference type="EMBL" id="BBD08258.1"/>
    </source>
</evidence>
<keyword evidence="2" id="KW-0812">Transmembrane</keyword>
<feature type="transmembrane region" description="Helical" evidence="2">
    <location>
        <begin position="212"/>
        <end position="232"/>
    </location>
</feature>
<keyword evidence="2" id="KW-0472">Membrane</keyword>
<feature type="region of interest" description="Disordered" evidence="1">
    <location>
        <begin position="236"/>
        <end position="261"/>
    </location>
</feature>